<evidence type="ECO:0000256" key="4">
    <source>
        <dbReference type="ARBA" id="ARBA00022737"/>
    </source>
</evidence>
<comment type="caution">
    <text evidence="10">The sequence shown here is derived from an EMBL/GenBank/DDBJ whole genome shotgun (WGS) entry which is preliminary data.</text>
</comment>
<dbReference type="InterPro" id="IPR029006">
    <property type="entry name" value="ADF-H/Gelsolin-like_dom_sf"/>
</dbReference>
<dbReference type="OrthoDB" id="10006997at2759"/>
<dbReference type="AlphaFoldDB" id="A0A9P4MKV9"/>
<sequence>MQSGIHASQDLKDAFNSLVSSTSSFAVIASIDAESLIPITTIPSSSGFPSDLSAVQSELSPTVARYILVRRSSAPDGFVGITYVPDAAPVRQKMLFASTRLTLIRELGLERFGETLFCTTAEEVGPKGWERHEAHRKLENPLTQEERANRDLQEQESLEQGGTMRRHGHYTEQEEKKTSGGGVARLSMKTGQGVVEALRELRGSGEGRLVQIRIDVATETLELDSSKDGVAPGALAGALSPQDPRYSFYTYAPPSESEAKIIFIYTCPSSSKIKERMVYAASKTYVLKSLAEGEAGLTVVKSLEGAGPEDFAEETLRSEFVQKAEESKGFARPKRPGRR</sequence>
<comment type="similarity">
    <text evidence="2">Belongs to the actin-binding proteins ADF family. Twinfilin subfamily.</text>
</comment>
<evidence type="ECO:0000256" key="7">
    <source>
        <dbReference type="ARBA" id="ARBA00038532"/>
    </source>
</evidence>
<evidence type="ECO:0000256" key="6">
    <source>
        <dbReference type="ARBA" id="ARBA00023212"/>
    </source>
</evidence>
<dbReference type="GO" id="GO:0051016">
    <property type="term" value="P:barbed-end actin filament capping"/>
    <property type="evidence" value="ECO:0007669"/>
    <property type="project" value="TreeGrafter"/>
</dbReference>
<dbReference type="Pfam" id="PF00241">
    <property type="entry name" value="Cofilin_ADF"/>
    <property type="match status" value="2"/>
</dbReference>
<dbReference type="Proteomes" id="UP000799439">
    <property type="component" value="Unassembled WGS sequence"/>
</dbReference>
<gene>
    <name evidence="10" type="ORF">K461DRAFT_289115</name>
</gene>
<feature type="domain" description="ADF-H" evidence="9">
    <location>
        <begin position="2"/>
        <end position="134"/>
    </location>
</feature>
<accession>A0A9P4MKV9</accession>
<reference evidence="10" key="1">
    <citation type="journal article" date="2020" name="Stud. Mycol.">
        <title>101 Dothideomycetes genomes: a test case for predicting lifestyles and emergence of pathogens.</title>
        <authorList>
            <person name="Haridas S."/>
            <person name="Albert R."/>
            <person name="Binder M."/>
            <person name="Bloem J."/>
            <person name="Labutti K."/>
            <person name="Salamov A."/>
            <person name="Andreopoulos B."/>
            <person name="Baker S."/>
            <person name="Barry K."/>
            <person name="Bills G."/>
            <person name="Bluhm B."/>
            <person name="Cannon C."/>
            <person name="Castanera R."/>
            <person name="Culley D."/>
            <person name="Daum C."/>
            <person name="Ezra D."/>
            <person name="Gonzalez J."/>
            <person name="Henrissat B."/>
            <person name="Kuo A."/>
            <person name="Liang C."/>
            <person name="Lipzen A."/>
            <person name="Lutzoni F."/>
            <person name="Magnuson J."/>
            <person name="Mondo S."/>
            <person name="Nolan M."/>
            <person name="Ohm R."/>
            <person name="Pangilinan J."/>
            <person name="Park H.-J."/>
            <person name="Ramirez L."/>
            <person name="Alfaro M."/>
            <person name="Sun H."/>
            <person name="Tritt A."/>
            <person name="Yoshinaga Y."/>
            <person name="Zwiers L.-H."/>
            <person name="Turgeon B."/>
            <person name="Goodwin S."/>
            <person name="Spatafora J."/>
            <person name="Crous P."/>
            <person name="Grigoriev I."/>
        </authorList>
    </citation>
    <scope>NUCLEOTIDE SEQUENCE</scope>
    <source>
        <strain evidence="10">CBS 260.36</strain>
    </source>
</reference>
<dbReference type="InterPro" id="IPR028458">
    <property type="entry name" value="Twinfilin"/>
</dbReference>
<dbReference type="GO" id="GO:0005737">
    <property type="term" value="C:cytoplasm"/>
    <property type="evidence" value="ECO:0007669"/>
    <property type="project" value="TreeGrafter"/>
</dbReference>
<dbReference type="FunFam" id="3.40.20.10:FF:000042">
    <property type="entry name" value="Actin depolymerizing protein"/>
    <property type="match status" value="1"/>
</dbReference>
<evidence type="ECO:0000256" key="5">
    <source>
        <dbReference type="ARBA" id="ARBA00023203"/>
    </source>
</evidence>
<keyword evidence="4" id="KW-0677">Repeat</keyword>
<keyword evidence="5" id="KW-0009">Actin-binding</keyword>
<evidence type="ECO:0000256" key="1">
    <source>
        <dbReference type="ARBA" id="ARBA00004245"/>
    </source>
</evidence>
<dbReference type="SUPFAM" id="SSF55753">
    <property type="entry name" value="Actin depolymerizing proteins"/>
    <property type="match status" value="2"/>
</dbReference>
<evidence type="ECO:0000256" key="8">
    <source>
        <dbReference type="SAM" id="MobiDB-lite"/>
    </source>
</evidence>
<dbReference type="GO" id="GO:0003785">
    <property type="term" value="F:actin monomer binding"/>
    <property type="evidence" value="ECO:0007669"/>
    <property type="project" value="TreeGrafter"/>
</dbReference>
<dbReference type="PANTHER" id="PTHR13759">
    <property type="entry name" value="TWINFILIN"/>
    <property type="match status" value="1"/>
</dbReference>
<keyword evidence="11" id="KW-1185">Reference proteome</keyword>
<name>A0A9P4MKV9_9PEZI</name>
<dbReference type="GO" id="GO:0051015">
    <property type="term" value="F:actin filament binding"/>
    <property type="evidence" value="ECO:0007669"/>
    <property type="project" value="TreeGrafter"/>
</dbReference>
<dbReference type="CDD" id="cd11285">
    <property type="entry name" value="ADF_Twf-N_like"/>
    <property type="match status" value="1"/>
</dbReference>
<feature type="region of interest" description="Disordered" evidence="8">
    <location>
        <begin position="130"/>
        <end position="185"/>
    </location>
</feature>
<dbReference type="SMART" id="SM00102">
    <property type="entry name" value="ADF"/>
    <property type="match status" value="2"/>
</dbReference>
<dbReference type="CDD" id="cd11284">
    <property type="entry name" value="ADF_Twf-C_like"/>
    <property type="match status" value="1"/>
</dbReference>
<evidence type="ECO:0000256" key="3">
    <source>
        <dbReference type="ARBA" id="ARBA00022490"/>
    </source>
</evidence>
<organism evidence="10 11">
    <name type="scientific">Myriangium duriaei CBS 260.36</name>
    <dbReference type="NCBI Taxonomy" id="1168546"/>
    <lineage>
        <taxon>Eukaryota</taxon>
        <taxon>Fungi</taxon>
        <taxon>Dikarya</taxon>
        <taxon>Ascomycota</taxon>
        <taxon>Pezizomycotina</taxon>
        <taxon>Dothideomycetes</taxon>
        <taxon>Dothideomycetidae</taxon>
        <taxon>Myriangiales</taxon>
        <taxon>Myriangiaceae</taxon>
        <taxon>Myriangium</taxon>
    </lineage>
</organism>
<dbReference type="InterPro" id="IPR002108">
    <property type="entry name" value="ADF-H"/>
</dbReference>
<evidence type="ECO:0000313" key="11">
    <source>
        <dbReference type="Proteomes" id="UP000799439"/>
    </source>
</evidence>
<dbReference type="PANTHER" id="PTHR13759:SF1">
    <property type="entry name" value="TWINFILIN"/>
    <property type="match status" value="1"/>
</dbReference>
<dbReference type="GO" id="GO:0005884">
    <property type="term" value="C:actin filament"/>
    <property type="evidence" value="ECO:0007669"/>
    <property type="project" value="TreeGrafter"/>
</dbReference>
<protein>
    <submittedName>
        <fullName evidence="10">Actin monomer binding protein-like protein</fullName>
    </submittedName>
</protein>
<evidence type="ECO:0000313" key="10">
    <source>
        <dbReference type="EMBL" id="KAF2156732.1"/>
    </source>
</evidence>
<comment type="subcellular location">
    <subcellularLocation>
        <location evidence="1">Cytoplasm</location>
        <location evidence="1">Cytoskeleton</location>
    </subcellularLocation>
</comment>
<feature type="compositionally biased region" description="Basic and acidic residues" evidence="8">
    <location>
        <begin position="169"/>
        <end position="178"/>
    </location>
</feature>
<dbReference type="EMBL" id="ML996081">
    <property type="protein sequence ID" value="KAF2156732.1"/>
    <property type="molecule type" value="Genomic_DNA"/>
</dbReference>
<feature type="domain" description="ADF-H" evidence="9">
    <location>
        <begin position="185"/>
        <end position="321"/>
    </location>
</feature>
<comment type="subunit">
    <text evidence="7">Interacts with G-actin; ADP-actin form.</text>
</comment>
<evidence type="ECO:0000256" key="2">
    <source>
        <dbReference type="ARBA" id="ARBA00009557"/>
    </source>
</evidence>
<keyword evidence="3" id="KW-0963">Cytoplasm</keyword>
<dbReference type="Gene3D" id="3.40.20.10">
    <property type="entry name" value="Severin"/>
    <property type="match status" value="2"/>
</dbReference>
<evidence type="ECO:0000259" key="9">
    <source>
        <dbReference type="PROSITE" id="PS51263"/>
    </source>
</evidence>
<dbReference type="PROSITE" id="PS51263">
    <property type="entry name" value="ADF_H"/>
    <property type="match status" value="2"/>
</dbReference>
<dbReference type="GO" id="GO:0030042">
    <property type="term" value="P:actin filament depolymerization"/>
    <property type="evidence" value="ECO:0007669"/>
    <property type="project" value="TreeGrafter"/>
</dbReference>
<keyword evidence="6" id="KW-0206">Cytoskeleton</keyword>
<proteinExistence type="inferred from homology"/>
<feature type="compositionally biased region" description="Basic and acidic residues" evidence="8">
    <location>
        <begin position="130"/>
        <end position="153"/>
    </location>
</feature>